<sequence>MDTKRFALGFLLGLLLGVVAVVGYAASRLFAQPDITLAEMGLQDLEGRPVPAARLVGRPVVVNYWATWCKPCIEEFPDFAKAQAETGPGVELVMISDEPAAKIRGFLKKHPYPFTFWRVRQPLPDVMARPCTYAFSRKGQLVKKKAGTVEPALIREFITAARK</sequence>
<dbReference type="EMBL" id="BAABGZ010000013">
    <property type="protein sequence ID" value="GAA4350768.1"/>
    <property type="molecule type" value="Genomic_DNA"/>
</dbReference>
<evidence type="ECO:0000259" key="1">
    <source>
        <dbReference type="PROSITE" id="PS51352"/>
    </source>
</evidence>
<dbReference type="PANTHER" id="PTHR42852:SF18">
    <property type="entry name" value="CHROMOSOME UNDETERMINED SCAFFOLD_47, WHOLE GENOME SHOTGUN SEQUENCE"/>
    <property type="match status" value="1"/>
</dbReference>
<gene>
    <name evidence="2" type="ORF">GCM10023185_08810</name>
</gene>
<dbReference type="Pfam" id="PF00578">
    <property type="entry name" value="AhpC-TSA"/>
    <property type="match status" value="1"/>
</dbReference>
<dbReference type="PANTHER" id="PTHR42852">
    <property type="entry name" value="THIOL:DISULFIDE INTERCHANGE PROTEIN DSBE"/>
    <property type="match status" value="1"/>
</dbReference>
<proteinExistence type="predicted"/>
<dbReference type="InterPro" id="IPR050553">
    <property type="entry name" value="Thioredoxin_ResA/DsbE_sf"/>
</dbReference>
<dbReference type="CDD" id="cd02966">
    <property type="entry name" value="TlpA_like_family"/>
    <property type="match status" value="1"/>
</dbReference>
<dbReference type="Proteomes" id="UP001501153">
    <property type="component" value="Unassembled WGS sequence"/>
</dbReference>
<dbReference type="Gene3D" id="3.40.30.10">
    <property type="entry name" value="Glutaredoxin"/>
    <property type="match status" value="1"/>
</dbReference>
<evidence type="ECO:0000313" key="3">
    <source>
        <dbReference type="Proteomes" id="UP001501153"/>
    </source>
</evidence>
<comment type="caution">
    <text evidence="2">The sequence shown here is derived from an EMBL/GenBank/DDBJ whole genome shotgun (WGS) entry which is preliminary data.</text>
</comment>
<dbReference type="InterPro" id="IPR036249">
    <property type="entry name" value="Thioredoxin-like_sf"/>
</dbReference>
<dbReference type="InterPro" id="IPR000866">
    <property type="entry name" value="AhpC/TSA"/>
</dbReference>
<evidence type="ECO:0000313" key="2">
    <source>
        <dbReference type="EMBL" id="GAA4350768.1"/>
    </source>
</evidence>
<dbReference type="PROSITE" id="PS51352">
    <property type="entry name" value="THIOREDOXIN_2"/>
    <property type="match status" value="1"/>
</dbReference>
<name>A0ABP8I3U3_9BACT</name>
<dbReference type="RefSeq" id="WP_345234207.1">
    <property type="nucleotide sequence ID" value="NZ_BAABGZ010000013.1"/>
</dbReference>
<feature type="domain" description="Thioredoxin" evidence="1">
    <location>
        <begin position="31"/>
        <end position="163"/>
    </location>
</feature>
<organism evidence="2 3">
    <name type="scientific">Hymenobacter saemangeumensis</name>
    <dbReference type="NCBI Taxonomy" id="1084522"/>
    <lineage>
        <taxon>Bacteria</taxon>
        <taxon>Pseudomonadati</taxon>
        <taxon>Bacteroidota</taxon>
        <taxon>Cytophagia</taxon>
        <taxon>Cytophagales</taxon>
        <taxon>Hymenobacteraceae</taxon>
        <taxon>Hymenobacter</taxon>
    </lineage>
</organism>
<keyword evidence="3" id="KW-1185">Reference proteome</keyword>
<dbReference type="SUPFAM" id="SSF52833">
    <property type="entry name" value="Thioredoxin-like"/>
    <property type="match status" value="1"/>
</dbReference>
<accession>A0ABP8I3U3</accession>
<reference evidence="3" key="1">
    <citation type="journal article" date="2019" name="Int. J. Syst. Evol. Microbiol.">
        <title>The Global Catalogue of Microorganisms (GCM) 10K type strain sequencing project: providing services to taxonomists for standard genome sequencing and annotation.</title>
        <authorList>
            <consortium name="The Broad Institute Genomics Platform"/>
            <consortium name="The Broad Institute Genome Sequencing Center for Infectious Disease"/>
            <person name="Wu L."/>
            <person name="Ma J."/>
        </authorList>
    </citation>
    <scope>NUCLEOTIDE SEQUENCE [LARGE SCALE GENOMIC DNA]</scope>
    <source>
        <strain evidence="3">JCM 17923</strain>
    </source>
</reference>
<dbReference type="InterPro" id="IPR013766">
    <property type="entry name" value="Thioredoxin_domain"/>
</dbReference>
<protein>
    <recommendedName>
        <fullName evidence="1">Thioredoxin domain-containing protein</fullName>
    </recommendedName>
</protein>